<dbReference type="EMBL" id="AP023396">
    <property type="protein sequence ID" value="BCK55474.1"/>
    <property type="molecule type" value="Genomic_DNA"/>
</dbReference>
<protein>
    <recommendedName>
        <fullName evidence="3">Glyoxalase</fullName>
    </recommendedName>
</protein>
<dbReference type="InterPro" id="IPR029068">
    <property type="entry name" value="Glyas_Bleomycin-R_OHBP_Dase"/>
</dbReference>
<evidence type="ECO:0000313" key="1">
    <source>
        <dbReference type="EMBL" id="BCK55474.1"/>
    </source>
</evidence>
<accession>A0A7G1KQE7</accession>
<dbReference type="GeneID" id="80347784"/>
<proteinExistence type="predicted"/>
<dbReference type="SUPFAM" id="SSF54593">
    <property type="entry name" value="Glyoxalase/Bleomycin resistance protein/Dihydroxybiphenyl dioxygenase"/>
    <property type="match status" value="1"/>
</dbReference>
<dbReference type="Gene3D" id="3.10.180.10">
    <property type="entry name" value="2,3-Dihydroxybiphenyl 1,2-Dioxygenase, domain 1"/>
    <property type="match status" value="1"/>
</dbReference>
<reference evidence="1 2" key="1">
    <citation type="submission" date="2020-08" db="EMBL/GenBank/DDBJ databases">
        <title>Genome Sequencing of Nocardia wallacei strain FMUON74 and assembly.</title>
        <authorList>
            <person name="Toyokawa M."/>
            <person name="Uesaka K."/>
        </authorList>
    </citation>
    <scope>NUCLEOTIDE SEQUENCE [LARGE SCALE GENOMIC DNA]</scope>
    <source>
        <strain evidence="1 2">FMUON74</strain>
    </source>
</reference>
<name>A0A7G1KQE7_9NOCA</name>
<evidence type="ECO:0000313" key="2">
    <source>
        <dbReference type="Proteomes" id="UP000516173"/>
    </source>
</evidence>
<organism evidence="1 2">
    <name type="scientific">Nocardia wallacei</name>
    <dbReference type="NCBI Taxonomy" id="480035"/>
    <lineage>
        <taxon>Bacteria</taxon>
        <taxon>Bacillati</taxon>
        <taxon>Actinomycetota</taxon>
        <taxon>Actinomycetes</taxon>
        <taxon>Mycobacteriales</taxon>
        <taxon>Nocardiaceae</taxon>
        <taxon>Nocardia</taxon>
    </lineage>
</organism>
<dbReference type="KEGG" id="nwl:NWFMUON74_32460"/>
<dbReference type="Proteomes" id="UP000516173">
    <property type="component" value="Chromosome"/>
</dbReference>
<evidence type="ECO:0008006" key="3">
    <source>
        <dbReference type="Google" id="ProtNLM"/>
    </source>
</evidence>
<keyword evidence="2" id="KW-1185">Reference proteome</keyword>
<dbReference type="AlphaFoldDB" id="A0A7G1KQE7"/>
<dbReference type="RefSeq" id="WP_187688579.1">
    <property type="nucleotide sequence ID" value="NZ_AP023396.1"/>
</dbReference>
<sequence length="233" mass="25428">MAISIPVLWSGDLPVTLEFYRALGYKVTDEQSRPYAYAVLHRDGYQIHLGPTPKQAGSAEEAYVGCLVMIDDAARRHAEFSAALREHYGRVPARGAPRITRFRPGQTRFTVVDPAGNSIIYIEHGEPDLEYGGSRALAGLARVLDNARILRDFKSNEAESIRVLEVGLRRFGHSATPLERGRACAMLADMHSAAGDVEQAAGRRRELAALALADDELAALRAEFPGACEPGEN</sequence>
<gene>
    <name evidence="1" type="ORF">NWFMUON74_32460</name>
</gene>